<sequence>MKISVTQALAVIITALAPSLSWAINPHDKYYDNDIFTAINEAKRNPHHYDYSTAKRYNRSTTQSLDIPRLLNQEMSITSIESQGESPGNVADDSVNQQQYEINAEGVTENRILPINTGAPSTNNSGLRLPSVITNVIAR</sequence>
<evidence type="ECO:0000313" key="2">
    <source>
        <dbReference type="EMBL" id="CCK74674.1"/>
    </source>
</evidence>
<accession>R4YRE0</accession>
<gene>
    <name evidence="2" type="ORF">OLEAN_C04980</name>
</gene>
<evidence type="ECO:0000256" key="1">
    <source>
        <dbReference type="SAM" id="SignalP"/>
    </source>
</evidence>
<evidence type="ECO:0000313" key="3">
    <source>
        <dbReference type="Proteomes" id="UP000032749"/>
    </source>
</evidence>
<reference evidence="2 3" key="1">
    <citation type="journal article" date="2013" name="Nat. Commun.">
        <title>Genome sequence and functional genomic analysis of the oil-degrading bacterium Oleispira antarctica.</title>
        <authorList>
            <person name="Kube M."/>
            <person name="Chernikova T.N."/>
            <person name="Al-Ramahi Y."/>
            <person name="Beloqui A."/>
            <person name="Lopez-Cortez N."/>
            <person name="Guazzaroni M.E."/>
            <person name="Heipieper H.J."/>
            <person name="Klages S."/>
            <person name="Kotsyurbenko O.R."/>
            <person name="Langer I."/>
            <person name="Nechitaylo T.Y."/>
            <person name="Lunsdorf H."/>
            <person name="Fernandez M."/>
            <person name="Juarez S."/>
            <person name="Ciordia S."/>
            <person name="Singer A."/>
            <person name="Kagan O."/>
            <person name="Egorova O."/>
            <person name="Petit P.A."/>
            <person name="Stogios P."/>
            <person name="Kim Y."/>
            <person name="Tchigvintsev A."/>
            <person name="Flick R."/>
            <person name="Denaro R."/>
            <person name="Genovese M."/>
            <person name="Albar J.P."/>
            <person name="Reva O.N."/>
            <person name="Martinez-Gomariz M."/>
            <person name="Tran H."/>
            <person name="Ferrer M."/>
            <person name="Savchenko A."/>
            <person name="Yakunin A.F."/>
            <person name="Yakimov M.M."/>
            <person name="Golyshina O.V."/>
            <person name="Reinhardt R."/>
            <person name="Golyshin P.N."/>
        </authorList>
    </citation>
    <scope>NUCLEOTIDE SEQUENCE [LARGE SCALE GENOMIC DNA]</scope>
</reference>
<proteinExistence type="predicted"/>
<dbReference type="Proteomes" id="UP000032749">
    <property type="component" value="Chromosome"/>
</dbReference>
<keyword evidence="3" id="KW-1185">Reference proteome</keyword>
<dbReference type="OrthoDB" id="6121513at2"/>
<dbReference type="KEGG" id="oai:OLEAN_C04980"/>
<organism evidence="2 3">
    <name type="scientific">Oleispira antarctica RB-8</name>
    <dbReference type="NCBI Taxonomy" id="698738"/>
    <lineage>
        <taxon>Bacteria</taxon>
        <taxon>Pseudomonadati</taxon>
        <taxon>Pseudomonadota</taxon>
        <taxon>Gammaproteobacteria</taxon>
        <taxon>Oceanospirillales</taxon>
        <taxon>Oceanospirillaceae</taxon>
        <taxon>Oleispira</taxon>
    </lineage>
</organism>
<protein>
    <submittedName>
        <fullName evidence="2">Uncharacterized protein</fullName>
    </submittedName>
</protein>
<dbReference type="AlphaFoldDB" id="R4YRE0"/>
<name>R4YRE0_OLEAN</name>
<dbReference type="STRING" id="698738.OLEAN_C04980"/>
<feature type="chain" id="PRO_5004374325" evidence="1">
    <location>
        <begin position="24"/>
        <end position="139"/>
    </location>
</feature>
<feature type="signal peptide" evidence="1">
    <location>
        <begin position="1"/>
        <end position="23"/>
    </location>
</feature>
<dbReference type="HOGENOM" id="CLU_1843087_0_0_6"/>
<keyword evidence="1" id="KW-0732">Signal</keyword>
<dbReference type="EMBL" id="FO203512">
    <property type="protein sequence ID" value="CCK74674.1"/>
    <property type="molecule type" value="Genomic_DNA"/>
</dbReference>